<keyword evidence="2" id="KW-0238">DNA-binding</keyword>
<dbReference type="PANTHER" id="PTHR24567">
    <property type="entry name" value="CRP FAMILY TRANSCRIPTIONAL REGULATORY PROTEIN"/>
    <property type="match status" value="1"/>
</dbReference>
<proteinExistence type="predicted"/>
<dbReference type="InterPro" id="IPR036388">
    <property type="entry name" value="WH-like_DNA-bd_sf"/>
</dbReference>
<feature type="domain" description="HTH crp-type" evidence="5">
    <location>
        <begin position="154"/>
        <end position="223"/>
    </location>
</feature>
<dbReference type="Proteomes" id="UP000680348">
    <property type="component" value="Unassembled WGS sequence"/>
</dbReference>
<evidence type="ECO:0000256" key="2">
    <source>
        <dbReference type="ARBA" id="ARBA00023125"/>
    </source>
</evidence>
<dbReference type="InterPro" id="IPR036390">
    <property type="entry name" value="WH_DNA-bd_sf"/>
</dbReference>
<dbReference type="SMART" id="SM00419">
    <property type="entry name" value="HTH_CRP"/>
    <property type="match status" value="1"/>
</dbReference>
<organism evidence="6 7">
    <name type="scientific">Pseudaminobacter soli</name>
    <name type="common">ex Zhang et al. 2022</name>
    <dbReference type="NCBI Taxonomy" id="2831468"/>
    <lineage>
        <taxon>Bacteria</taxon>
        <taxon>Pseudomonadati</taxon>
        <taxon>Pseudomonadota</taxon>
        <taxon>Alphaproteobacteria</taxon>
        <taxon>Hyphomicrobiales</taxon>
        <taxon>Phyllobacteriaceae</taxon>
        <taxon>Pseudaminobacter</taxon>
    </lineage>
</organism>
<dbReference type="InterPro" id="IPR018335">
    <property type="entry name" value="Tscrpt_reg_HTH_Crp-type_CS"/>
</dbReference>
<dbReference type="Gene3D" id="1.10.10.10">
    <property type="entry name" value="Winged helix-like DNA-binding domain superfamily/Winged helix DNA-binding domain"/>
    <property type="match status" value="1"/>
</dbReference>
<evidence type="ECO:0000256" key="4">
    <source>
        <dbReference type="SAM" id="MobiDB-lite"/>
    </source>
</evidence>
<evidence type="ECO:0000313" key="6">
    <source>
        <dbReference type="EMBL" id="MBS3652102.1"/>
    </source>
</evidence>
<dbReference type="Pfam" id="PF00027">
    <property type="entry name" value="cNMP_binding"/>
    <property type="match status" value="1"/>
</dbReference>
<dbReference type="InterPro" id="IPR014710">
    <property type="entry name" value="RmlC-like_jellyroll"/>
</dbReference>
<dbReference type="PROSITE" id="PS00042">
    <property type="entry name" value="HTH_CRP_1"/>
    <property type="match status" value="1"/>
</dbReference>
<dbReference type="SUPFAM" id="SSF51206">
    <property type="entry name" value="cAMP-binding domain-like"/>
    <property type="match status" value="1"/>
</dbReference>
<sequence>MIQHAVNLAANRPRSSSDFSSGRCERHPPEGGSFGTASTRQISLTSAGNTIYREGEPCRAIFQVAHGLARTVKHTSQGRRIIQSFCMPNDIFGMSCTSTYMATAEAVSDLHLMKFEPGQFDSWLHNDGTFARQLCTWLVRNSERVEQLRLLARGTSIEKLSYFLLDLAERMSARTRVELQMSRYDIGDYLGLSSETVSRAFTSLRARGYICTDGHIVYLRNKSGLQQLSMACSTR</sequence>
<dbReference type="CDD" id="cd00038">
    <property type="entry name" value="CAP_ED"/>
    <property type="match status" value="1"/>
</dbReference>
<keyword evidence="3" id="KW-0804">Transcription</keyword>
<dbReference type="PROSITE" id="PS51063">
    <property type="entry name" value="HTH_CRP_2"/>
    <property type="match status" value="1"/>
</dbReference>
<dbReference type="InterPro" id="IPR000595">
    <property type="entry name" value="cNMP-bd_dom"/>
</dbReference>
<dbReference type="SUPFAM" id="SSF46785">
    <property type="entry name" value="Winged helix' DNA-binding domain"/>
    <property type="match status" value="1"/>
</dbReference>
<accession>A0A942E355</accession>
<dbReference type="InterPro" id="IPR018490">
    <property type="entry name" value="cNMP-bd_dom_sf"/>
</dbReference>
<evidence type="ECO:0000256" key="3">
    <source>
        <dbReference type="ARBA" id="ARBA00023163"/>
    </source>
</evidence>
<dbReference type="GO" id="GO:0005829">
    <property type="term" value="C:cytosol"/>
    <property type="evidence" value="ECO:0007669"/>
    <property type="project" value="TreeGrafter"/>
</dbReference>
<dbReference type="EMBL" id="JAGWCR010000019">
    <property type="protein sequence ID" value="MBS3652102.1"/>
    <property type="molecule type" value="Genomic_DNA"/>
</dbReference>
<evidence type="ECO:0000259" key="5">
    <source>
        <dbReference type="PROSITE" id="PS51063"/>
    </source>
</evidence>
<evidence type="ECO:0000256" key="1">
    <source>
        <dbReference type="ARBA" id="ARBA00023015"/>
    </source>
</evidence>
<keyword evidence="1" id="KW-0805">Transcription regulation</keyword>
<keyword evidence="7" id="KW-1185">Reference proteome</keyword>
<name>A0A942E355_9HYPH</name>
<dbReference type="CDD" id="cd00092">
    <property type="entry name" value="HTH_CRP"/>
    <property type="match status" value="1"/>
</dbReference>
<comment type="caution">
    <text evidence="6">The sequence shown here is derived from an EMBL/GenBank/DDBJ whole genome shotgun (WGS) entry which is preliminary data.</text>
</comment>
<dbReference type="GO" id="GO:0003700">
    <property type="term" value="F:DNA-binding transcription factor activity"/>
    <property type="evidence" value="ECO:0007669"/>
    <property type="project" value="InterPro"/>
</dbReference>
<feature type="region of interest" description="Disordered" evidence="4">
    <location>
        <begin position="1"/>
        <end position="39"/>
    </location>
</feature>
<dbReference type="InterPro" id="IPR050397">
    <property type="entry name" value="Env_Response_Regulators"/>
</dbReference>
<dbReference type="Gene3D" id="2.60.120.10">
    <property type="entry name" value="Jelly Rolls"/>
    <property type="match status" value="1"/>
</dbReference>
<reference evidence="6" key="1">
    <citation type="submission" date="2021-04" db="EMBL/GenBank/DDBJ databases">
        <title>Pseudaminobacter soli sp. nov., isolated from paddy soil contaminated by heavy metals.</title>
        <authorList>
            <person name="Zhang K."/>
        </authorList>
    </citation>
    <scope>NUCLEOTIDE SEQUENCE</scope>
    <source>
        <strain evidence="6">19-2017</strain>
    </source>
</reference>
<dbReference type="PANTHER" id="PTHR24567:SF75">
    <property type="entry name" value="FUMARATE AND NITRATE REDUCTION REGULATORY PROTEIN"/>
    <property type="match status" value="1"/>
</dbReference>
<dbReference type="InterPro" id="IPR012318">
    <property type="entry name" value="HTH_CRP"/>
</dbReference>
<dbReference type="RefSeq" id="WP_188257654.1">
    <property type="nucleotide sequence ID" value="NZ_JABVCF010000019.1"/>
</dbReference>
<dbReference type="Pfam" id="PF13545">
    <property type="entry name" value="HTH_Crp_2"/>
    <property type="match status" value="1"/>
</dbReference>
<dbReference type="PRINTS" id="PR00034">
    <property type="entry name" value="HTHCRP"/>
</dbReference>
<evidence type="ECO:0000313" key="7">
    <source>
        <dbReference type="Proteomes" id="UP000680348"/>
    </source>
</evidence>
<protein>
    <submittedName>
        <fullName evidence="6">Helix-turn-helix domain-containing protein</fullName>
    </submittedName>
</protein>
<dbReference type="AlphaFoldDB" id="A0A942E355"/>
<dbReference type="GO" id="GO:0003677">
    <property type="term" value="F:DNA binding"/>
    <property type="evidence" value="ECO:0007669"/>
    <property type="project" value="UniProtKB-KW"/>
</dbReference>
<gene>
    <name evidence="6" type="ORF">KEU06_26230</name>
</gene>